<dbReference type="PANTHER" id="PTHR31181">
    <property type="entry name" value="EGG CELL-SECRETED PROTEIN 1.4"/>
    <property type="match status" value="1"/>
</dbReference>
<accession>A0A978UKG5</accession>
<evidence type="ECO:0000313" key="5">
    <source>
        <dbReference type="Proteomes" id="UP000813462"/>
    </source>
</evidence>
<dbReference type="Pfam" id="PF05617">
    <property type="entry name" value="Prolamin_like"/>
    <property type="match status" value="1"/>
</dbReference>
<gene>
    <name evidence="4" type="ORF">FEM48_Zijuj10G0013800</name>
</gene>
<evidence type="ECO:0000259" key="3">
    <source>
        <dbReference type="Pfam" id="PF05617"/>
    </source>
</evidence>
<dbReference type="EMBL" id="JAEACU010000010">
    <property type="protein sequence ID" value="KAH7515317.1"/>
    <property type="molecule type" value="Genomic_DNA"/>
</dbReference>
<feature type="chain" id="PRO_5037170577" description="Prolamin-like domain-containing protein" evidence="2">
    <location>
        <begin position="25"/>
        <end position="177"/>
    </location>
</feature>
<evidence type="ECO:0000256" key="2">
    <source>
        <dbReference type="SAM" id="SignalP"/>
    </source>
</evidence>
<dbReference type="InterPro" id="IPR008502">
    <property type="entry name" value="Prolamin-like"/>
</dbReference>
<feature type="domain" description="Prolamin-like" evidence="3">
    <location>
        <begin position="53"/>
        <end position="106"/>
    </location>
</feature>
<reference evidence="4" key="1">
    <citation type="journal article" date="2021" name="Front. Plant Sci.">
        <title>Chromosome-Scale Genome Assembly for Chinese Sour Jujube and Insights Into Its Genome Evolution and Domestication Signature.</title>
        <authorList>
            <person name="Shen L.-Y."/>
            <person name="Luo H."/>
            <person name="Wang X.-L."/>
            <person name="Wang X.-M."/>
            <person name="Qiu X.-J."/>
            <person name="Liu H."/>
            <person name="Zhou S.-S."/>
            <person name="Jia K.-H."/>
            <person name="Nie S."/>
            <person name="Bao Y.-T."/>
            <person name="Zhang R.-G."/>
            <person name="Yun Q.-Z."/>
            <person name="Chai Y.-H."/>
            <person name="Lu J.-Y."/>
            <person name="Li Y."/>
            <person name="Zhao S.-W."/>
            <person name="Mao J.-F."/>
            <person name="Jia S.-G."/>
            <person name="Mao Y.-M."/>
        </authorList>
    </citation>
    <scope>NUCLEOTIDE SEQUENCE</scope>
    <source>
        <strain evidence="4">AT0</strain>
        <tissue evidence="4">Leaf</tissue>
    </source>
</reference>
<evidence type="ECO:0000256" key="1">
    <source>
        <dbReference type="ARBA" id="ARBA00022729"/>
    </source>
</evidence>
<sequence length="177" mass="19241">MSSKPQALLVALTWMVMLVQTGLAQLPPPPSQPDSVLGIPGLFPPGTPKEVLQCWSSLTDTRGCVVAIFSSILSLNFGNIGQACCESFVKISSDCWPKMFPLNPLFAPLHNSTCAALIGKMNTYGYISHEKQVEWGNSATKETGHGGRKSRTTFLEKAMELPRSYLNLPLHLAKHTA</sequence>
<organism evidence="4 5">
    <name type="scientific">Ziziphus jujuba var. spinosa</name>
    <dbReference type="NCBI Taxonomy" id="714518"/>
    <lineage>
        <taxon>Eukaryota</taxon>
        <taxon>Viridiplantae</taxon>
        <taxon>Streptophyta</taxon>
        <taxon>Embryophyta</taxon>
        <taxon>Tracheophyta</taxon>
        <taxon>Spermatophyta</taxon>
        <taxon>Magnoliopsida</taxon>
        <taxon>eudicotyledons</taxon>
        <taxon>Gunneridae</taxon>
        <taxon>Pentapetalae</taxon>
        <taxon>rosids</taxon>
        <taxon>fabids</taxon>
        <taxon>Rosales</taxon>
        <taxon>Rhamnaceae</taxon>
        <taxon>Paliureae</taxon>
        <taxon>Ziziphus</taxon>
    </lineage>
</organism>
<dbReference type="GO" id="GO:0031982">
    <property type="term" value="C:vesicle"/>
    <property type="evidence" value="ECO:0007669"/>
    <property type="project" value="TreeGrafter"/>
</dbReference>
<protein>
    <recommendedName>
        <fullName evidence="3">Prolamin-like domain-containing protein</fullName>
    </recommendedName>
</protein>
<name>A0A978UKG5_ZIZJJ</name>
<dbReference type="PANTHER" id="PTHR31181:SF75">
    <property type="entry name" value="EGG CELL-SECRETED-LIKE PROTEIN (DUF1278)"/>
    <property type="match status" value="1"/>
</dbReference>
<dbReference type="GO" id="GO:0009567">
    <property type="term" value="P:double fertilization forming a zygote and endosperm"/>
    <property type="evidence" value="ECO:0007669"/>
    <property type="project" value="TreeGrafter"/>
</dbReference>
<dbReference type="AlphaFoldDB" id="A0A978UKG5"/>
<dbReference type="GO" id="GO:0080155">
    <property type="term" value="P:regulation of double fertilization forming a zygote and endosperm"/>
    <property type="evidence" value="ECO:0007669"/>
    <property type="project" value="TreeGrafter"/>
</dbReference>
<dbReference type="GO" id="GO:2000008">
    <property type="term" value="P:regulation of protein localization to cell surface"/>
    <property type="evidence" value="ECO:0007669"/>
    <property type="project" value="TreeGrafter"/>
</dbReference>
<dbReference type="GO" id="GO:0005576">
    <property type="term" value="C:extracellular region"/>
    <property type="evidence" value="ECO:0007669"/>
    <property type="project" value="TreeGrafter"/>
</dbReference>
<dbReference type="Proteomes" id="UP000813462">
    <property type="component" value="Unassembled WGS sequence"/>
</dbReference>
<keyword evidence="1 2" id="KW-0732">Signal</keyword>
<proteinExistence type="predicted"/>
<evidence type="ECO:0000313" key="4">
    <source>
        <dbReference type="EMBL" id="KAH7515317.1"/>
    </source>
</evidence>
<comment type="caution">
    <text evidence="4">The sequence shown here is derived from an EMBL/GenBank/DDBJ whole genome shotgun (WGS) entry which is preliminary data.</text>
</comment>
<feature type="signal peptide" evidence="2">
    <location>
        <begin position="1"/>
        <end position="24"/>
    </location>
</feature>